<organism evidence="3 4">
    <name type="scientific">Acinetobacter gandensis</name>
    <dbReference type="NCBI Taxonomy" id="1443941"/>
    <lineage>
        <taxon>Bacteria</taxon>
        <taxon>Pseudomonadati</taxon>
        <taxon>Pseudomonadota</taxon>
        <taxon>Gammaproteobacteria</taxon>
        <taxon>Moraxellales</taxon>
        <taxon>Moraxellaceae</taxon>
        <taxon>Acinetobacter</taxon>
    </lineage>
</organism>
<protein>
    <recommendedName>
        <fullName evidence="5">RcnB family protein</fullName>
    </recommendedName>
</protein>
<keyword evidence="2" id="KW-0732">Signal</keyword>
<feature type="compositionally biased region" description="Basic and acidic residues" evidence="1">
    <location>
        <begin position="45"/>
        <end position="71"/>
    </location>
</feature>
<dbReference type="Proteomes" id="UP000185753">
    <property type="component" value="Unassembled WGS sequence"/>
</dbReference>
<evidence type="ECO:0000313" key="4">
    <source>
        <dbReference type="Proteomes" id="UP000185753"/>
    </source>
</evidence>
<accession>A0A1A7RD39</accession>
<evidence type="ECO:0008006" key="5">
    <source>
        <dbReference type="Google" id="ProtNLM"/>
    </source>
</evidence>
<keyword evidence="4" id="KW-1185">Reference proteome</keyword>
<comment type="caution">
    <text evidence="3">The sequence shown here is derived from an EMBL/GenBank/DDBJ whole genome shotgun (WGS) entry which is preliminary data.</text>
</comment>
<dbReference type="AlphaFoldDB" id="A0A1A7RD39"/>
<evidence type="ECO:0000256" key="1">
    <source>
        <dbReference type="SAM" id="MobiDB-lite"/>
    </source>
</evidence>
<sequence length="136" mass="15897">MKKILPILAISFSALMASSLSSAAPHFNNDERGFDGPRGNAYGHMKKDRDFRASQDDDDIEDRRRMREQRGVKRLQQHKWQTGYVMPQHYRGNGYKVEYKDHNLPKPSRNQQWYKINNDYILVNSDSNSIIKILGL</sequence>
<feature type="region of interest" description="Disordered" evidence="1">
    <location>
        <begin position="27"/>
        <end position="74"/>
    </location>
</feature>
<feature type="chain" id="PRO_5008360806" description="RcnB family protein" evidence="2">
    <location>
        <begin position="24"/>
        <end position="136"/>
    </location>
</feature>
<reference evidence="4" key="1">
    <citation type="submission" date="2016-06" db="EMBL/GenBank/DDBJ databases">
        <authorList>
            <person name="Radolfova-Krizova L."/>
            <person name="Nemec A."/>
        </authorList>
    </citation>
    <scope>NUCLEOTIDE SEQUENCE [LARGE SCALE GENOMIC DNA]</scope>
    <source>
        <strain evidence="4">ANC 4275</strain>
    </source>
</reference>
<gene>
    <name evidence="3" type="ORF">A9J31_01325</name>
</gene>
<proteinExistence type="predicted"/>
<evidence type="ECO:0000256" key="2">
    <source>
        <dbReference type="SAM" id="SignalP"/>
    </source>
</evidence>
<evidence type="ECO:0000313" key="3">
    <source>
        <dbReference type="EMBL" id="OBX30175.1"/>
    </source>
</evidence>
<dbReference type="OrthoDB" id="6712777at2"/>
<dbReference type="EMBL" id="LZDS01000001">
    <property type="protein sequence ID" value="OBX30175.1"/>
    <property type="molecule type" value="Genomic_DNA"/>
</dbReference>
<dbReference type="STRING" id="1443941.A9J31_01325"/>
<dbReference type="RefSeq" id="WP_067761763.1">
    <property type="nucleotide sequence ID" value="NZ_CP183909.1"/>
</dbReference>
<dbReference type="InterPro" id="IPR024572">
    <property type="entry name" value="RcnB"/>
</dbReference>
<feature type="signal peptide" evidence="2">
    <location>
        <begin position="1"/>
        <end position="23"/>
    </location>
</feature>
<dbReference type="Gene3D" id="3.10.450.160">
    <property type="entry name" value="inner membrane protein cigr"/>
    <property type="match status" value="1"/>
</dbReference>
<dbReference type="Pfam" id="PF11776">
    <property type="entry name" value="RcnB"/>
    <property type="match status" value="1"/>
</dbReference>
<name>A0A1A7RD39_9GAMM</name>